<keyword evidence="7 13" id="KW-0067">ATP-binding</keyword>
<keyword evidence="16" id="KW-1185">Reference proteome</keyword>
<dbReference type="EC" id="5.6.2.2" evidence="13"/>
<proteinExistence type="inferred from homology"/>
<dbReference type="Gene3D" id="3.30.565.10">
    <property type="entry name" value="Histidine kinase-like ATPase, C-terminal domain"/>
    <property type="match status" value="1"/>
</dbReference>
<dbReference type="Proteomes" id="UP000038045">
    <property type="component" value="Unplaced"/>
</dbReference>
<evidence type="ECO:0000313" key="17">
    <source>
        <dbReference type="WBParaSite" id="PTRK_0000638600.1"/>
    </source>
</evidence>
<dbReference type="Gene3D" id="1.10.268.10">
    <property type="entry name" value="Topoisomerase, domain 3"/>
    <property type="match status" value="1"/>
</dbReference>
<dbReference type="GO" id="GO:0003677">
    <property type="term" value="F:DNA binding"/>
    <property type="evidence" value="ECO:0007669"/>
    <property type="project" value="UniProtKB-UniRule"/>
</dbReference>
<feature type="active site" description="O-(5'-phospho-DNA)-tyrosine intermediate" evidence="12">
    <location>
        <position position="776"/>
    </location>
</feature>
<dbReference type="InterPro" id="IPR050634">
    <property type="entry name" value="DNA_Topoisomerase_II"/>
</dbReference>
<dbReference type="GO" id="GO:0006265">
    <property type="term" value="P:DNA topological change"/>
    <property type="evidence" value="ECO:0007669"/>
    <property type="project" value="UniProtKB-UniRule"/>
</dbReference>
<keyword evidence="10 12" id="KW-0238">DNA-binding</keyword>
<dbReference type="Gene3D" id="3.40.50.670">
    <property type="match status" value="1"/>
</dbReference>
<dbReference type="SUPFAM" id="SSF54211">
    <property type="entry name" value="Ribosomal protein S5 domain 2-like"/>
    <property type="match status" value="1"/>
</dbReference>
<evidence type="ECO:0000256" key="12">
    <source>
        <dbReference type="PROSITE-ProRule" id="PRU01384"/>
    </source>
</evidence>
<protein>
    <recommendedName>
        <fullName evidence="13">DNA topoisomerase 2</fullName>
        <ecNumber evidence="13">5.6.2.2</ecNumber>
    </recommendedName>
</protein>
<evidence type="ECO:0000256" key="6">
    <source>
        <dbReference type="ARBA" id="ARBA00022741"/>
    </source>
</evidence>
<dbReference type="GO" id="GO:0005634">
    <property type="term" value="C:nucleus"/>
    <property type="evidence" value="ECO:0007669"/>
    <property type="project" value="TreeGrafter"/>
</dbReference>
<dbReference type="SUPFAM" id="SSF56719">
    <property type="entry name" value="Type II DNA topoisomerase"/>
    <property type="match status" value="1"/>
</dbReference>
<reference evidence="17" key="1">
    <citation type="submission" date="2017-02" db="UniProtKB">
        <authorList>
            <consortium name="WormBaseParasite"/>
        </authorList>
    </citation>
    <scope>IDENTIFICATION</scope>
</reference>
<dbReference type="Gene3D" id="3.30.1490.30">
    <property type="match status" value="1"/>
</dbReference>
<dbReference type="PROSITE" id="PS52040">
    <property type="entry name" value="TOPO_IIA"/>
    <property type="match status" value="1"/>
</dbReference>
<dbReference type="InterPro" id="IPR003594">
    <property type="entry name" value="HATPase_dom"/>
</dbReference>
<dbReference type="InterPro" id="IPR014721">
    <property type="entry name" value="Ribsml_uS5_D2-typ_fold_subgr"/>
</dbReference>
<dbReference type="InterPro" id="IPR006171">
    <property type="entry name" value="TOPRIM_dom"/>
</dbReference>
<name>A0A0N4ZF54_PARTI</name>
<dbReference type="InterPro" id="IPR036890">
    <property type="entry name" value="HATPase_C_sf"/>
</dbReference>
<accession>A0A0N4ZF54</accession>
<dbReference type="InterPro" id="IPR013759">
    <property type="entry name" value="Topo_IIA_B_C"/>
</dbReference>
<keyword evidence="11 12" id="KW-0413">Isomerase</keyword>
<dbReference type="SMART" id="SM00433">
    <property type="entry name" value="TOP2c"/>
    <property type="match status" value="1"/>
</dbReference>
<dbReference type="InterPro" id="IPR031660">
    <property type="entry name" value="TOPRIM_C"/>
</dbReference>
<dbReference type="Pfam" id="PF00521">
    <property type="entry name" value="DNA_topoisoIV"/>
    <property type="match status" value="1"/>
</dbReference>
<evidence type="ECO:0000256" key="3">
    <source>
        <dbReference type="ARBA" id="ARBA00001946"/>
    </source>
</evidence>
<dbReference type="InterPro" id="IPR013760">
    <property type="entry name" value="Topo_IIA-like_dom_sf"/>
</dbReference>
<comment type="function">
    <text evidence="13">Control of topological states of DNA by transient breakage and subsequent rejoining of DNA strands. Topoisomerase II makes double-strand breaks.</text>
</comment>
<dbReference type="PROSITE" id="PS50880">
    <property type="entry name" value="TOPRIM"/>
    <property type="match status" value="1"/>
</dbReference>
<evidence type="ECO:0000256" key="11">
    <source>
        <dbReference type="ARBA" id="ARBA00023235"/>
    </source>
</evidence>
<evidence type="ECO:0000313" key="16">
    <source>
        <dbReference type="Proteomes" id="UP000038045"/>
    </source>
</evidence>
<dbReference type="Pfam" id="PF02518">
    <property type="entry name" value="HATPase_c"/>
    <property type="match status" value="1"/>
</dbReference>
<sequence length="1112" mass="129125">MKKIFLNSRRCCSSIINKYRIQNHRENILSRPDSYIGSTKFLRNDKLLLYNEKLNQMVKSDVNYVPGFLKIYDEILVNAADNKQRDPKMTKIEIVVDKESSLIKIRNNGKSIPVEIHPSMNLFIPTLVMGHLLTSSNYDDYERRIVGGRNGYGAKLCNIYSKKFTVVAMDCNVGKKFTQTWYDNMSRCDEPIIEDIKCYDGLEDYTEVSFIPDLEKFKIEHFDDDVINILKKRAYDMAGTCDDVQVFFNNEMLNVSNFEEYVKIHLTENKEMLKKFKCDRWEIFVTESSHGFHQVSYVNNIATLNGGTHVDYVTDQIISIIKKLIKKKLEISHQQSLITKLKNFHIKNNLIVFIKCSIENPSFSSQTKEQLISKSSEFGSTCNISESFVSEFLESSNIYENVLMSLKNAPIKKDGIKKNISFHPKLEDAVYAGTSSSKECSLFLTEGDSAKALAVAGLSVIGREYNGVFPLKGKIINVRDLTFEEAMKNIEFQNIVKIINLKKNFNYSLPSNMDTLRYGKVILFADQDLDGIHIKGLVINLFHKFWPQLIEMGFVKGFRTPLIKAKRGSEVINFYNKFEFDEWVKEVDNLSKYKIKYYKGLGTSTTVEAKEYFENINSNLIAYTCNDEIDHLSIESSFKRSLTMDRKIMIKNHIAKNTSTNLENSLTDFVNNDLADFFKHDLKRSIPNVVDGLKISQRKILYTMFKKFENEEIKVNQLAGATAHHSLYHHGEKFLTDAIVKMAQNFVGCGNINLLKPIGQFGTRTTGGDDAASGRYIYTSLESITRILFPKEDDDLLEYLNDESQIIEPSFYVPIIPMVLVNGSKGIGSGWKTSIYSYNPKDIVSNILRMIDNKDPLEMIPFYRNFKGSIEKTSRDGVYKIMGISKLINRIDNNITRIEITELPIGMWTDKFKEKYLQPLYDKKILLSYRELHKNGNVHFILDLKKSKTPIKTFDLTSTINTNNMMLFNDKDDLTHYKTTNEIFYDFFEVRKKLYQRRREKELGNLEKYLIYFKSQKNFIETVLNDRMLLSNKSKEDIIRYLQVKGFPSNPLKKDNNYDYITNIPFYQFTSVEIEKLNKKIVDREEKINLLKSLSWKDLWRLDLEKFQLTYK</sequence>
<dbReference type="GO" id="GO:0003918">
    <property type="term" value="F:DNA topoisomerase type II (double strand cut, ATP-hydrolyzing) activity"/>
    <property type="evidence" value="ECO:0007669"/>
    <property type="project" value="UniProtKB-UniRule"/>
</dbReference>
<dbReference type="GO" id="GO:0000712">
    <property type="term" value="P:resolution of meiotic recombination intermediates"/>
    <property type="evidence" value="ECO:0007669"/>
    <property type="project" value="TreeGrafter"/>
</dbReference>
<dbReference type="GO" id="GO:0000819">
    <property type="term" value="P:sister chromatid segregation"/>
    <property type="evidence" value="ECO:0007669"/>
    <property type="project" value="TreeGrafter"/>
</dbReference>
<dbReference type="InterPro" id="IPR018522">
    <property type="entry name" value="TopoIIA_CS"/>
</dbReference>
<evidence type="ECO:0000256" key="2">
    <source>
        <dbReference type="ARBA" id="ARBA00001913"/>
    </source>
</evidence>
<dbReference type="Gene3D" id="3.30.1360.40">
    <property type="match status" value="1"/>
</dbReference>
<dbReference type="STRING" id="131310.A0A0N4ZF54"/>
<evidence type="ECO:0000256" key="7">
    <source>
        <dbReference type="ARBA" id="ARBA00022840"/>
    </source>
</evidence>
<dbReference type="PRINTS" id="PR01158">
    <property type="entry name" value="TOPISMRASEII"/>
</dbReference>
<dbReference type="InterPro" id="IPR002205">
    <property type="entry name" value="Topo_IIA_dom_A"/>
</dbReference>
<dbReference type="PANTHER" id="PTHR10169">
    <property type="entry name" value="DNA TOPOISOMERASE/GYRASE"/>
    <property type="match status" value="1"/>
</dbReference>
<dbReference type="FunFam" id="3.90.199.10:FF:000002">
    <property type="entry name" value="DNA topoisomerase 2"/>
    <property type="match status" value="1"/>
</dbReference>
<comment type="similarity">
    <text evidence="4 13">Belongs to the type II topoisomerase family.</text>
</comment>
<comment type="subunit">
    <text evidence="13">Homodimer.</text>
</comment>
<evidence type="ECO:0000256" key="8">
    <source>
        <dbReference type="ARBA" id="ARBA00022842"/>
    </source>
</evidence>
<evidence type="ECO:0000256" key="10">
    <source>
        <dbReference type="ARBA" id="ARBA00023125"/>
    </source>
</evidence>
<dbReference type="PROSITE" id="PS00177">
    <property type="entry name" value="TOPOISOMERASE_II"/>
    <property type="match status" value="1"/>
</dbReference>
<dbReference type="WBParaSite" id="PTRK_0000638600.1">
    <property type="protein sequence ID" value="PTRK_0000638600.1"/>
    <property type="gene ID" value="PTRK_0000638600"/>
</dbReference>
<dbReference type="AlphaFoldDB" id="A0A0N4ZF54"/>
<keyword evidence="5" id="KW-0479">Metal-binding</keyword>
<dbReference type="Gene3D" id="3.90.199.10">
    <property type="entry name" value="Topoisomerase II, domain 5"/>
    <property type="match status" value="1"/>
</dbReference>
<dbReference type="InterPro" id="IPR013758">
    <property type="entry name" value="Topo_IIA_A/C_ab"/>
</dbReference>
<dbReference type="Pfam" id="PF00204">
    <property type="entry name" value="DNA_gyraseB"/>
    <property type="match status" value="1"/>
</dbReference>
<dbReference type="Pfam" id="PF01751">
    <property type="entry name" value="Toprim"/>
    <property type="match status" value="1"/>
</dbReference>
<dbReference type="InterPro" id="IPR001154">
    <property type="entry name" value="TopoII_euk"/>
</dbReference>
<dbReference type="Gene3D" id="3.30.230.10">
    <property type="match status" value="1"/>
</dbReference>
<dbReference type="Pfam" id="PF16898">
    <property type="entry name" value="TOPRIM_C"/>
    <property type="match status" value="1"/>
</dbReference>
<evidence type="ECO:0000256" key="13">
    <source>
        <dbReference type="RuleBase" id="RU362094"/>
    </source>
</evidence>
<dbReference type="FunFam" id="3.30.565.10:FF:000004">
    <property type="entry name" value="DNA topoisomerase 2"/>
    <property type="match status" value="1"/>
</dbReference>
<dbReference type="InterPro" id="IPR013757">
    <property type="entry name" value="Topo_IIA_A_a_sf"/>
</dbReference>
<evidence type="ECO:0000256" key="4">
    <source>
        <dbReference type="ARBA" id="ARBA00011080"/>
    </source>
</evidence>
<comment type="catalytic activity">
    <reaction evidence="1 12 13">
        <text>ATP-dependent breakage, passage and rejoining of double-stranded DNA.</text>
        <dbReference type="EC" id="5.6.2.2"/>
    </reaction>
</comment>
<feature type="domain" description="Topo IIA-type catalytic" evidence="15">
    <location>
        <begin position="686"/>
        <end position="1104"/>
    </location>
</feature>
<comment type="cofactor">
    <cofactor evidence="3">
        <name>Mg(2+)</name>
        <dbReference type="ChEBI" id="CHEBI:18420"/>
    </cofactor>
</comment>
<organism evidence="16 17">
    <name type="scientific">Parastrongyloides trichosuri</name>
    <name type="common">Possum-specific nematode worm</name>
    <dbReference type="NCBI Taxonomy" id="131310"/>
    <lineage>
        <taxon>Eukaryota</taxon>
        <taxon>Metazoa</taxon>
        <taxon>Ecdysozoa</taxon>
        <taxon>Nematoda</taxon>
        <taxon>Chromadorea</taxon>
        <taxon>Rhabditida</taxon>
        <taxon>Tylenchina</taxon>
        <taxon>Panagrolaimomorpha</taxon>
        <taxon>Strongyloidoidea</taxon>
        <taxon>Strongyloididae</taxon>
        <taxon>Parastrongyloides</taxon>
    </lineage>
</organism>
<keyword evidence="6 13" id="KW-0547">Nucleotide-binding</keyword>
<dbReference type="FunFam" id="3.40.50.670:FF:000001">
    <property type="entry name" value="DNA topoisomerase 2"/>
    <property type="match status" value="1"/>
</dbReference>
<dbReference type="SUPFAM" id="SSF55874">
    <property type="entry name" value="ATPase domain of HSP90 chaperone/DNA topoisomerase II/histidine kinase"/>
    <property type="match status" value="1"/>
</dbReference>
<evidence type="ECO:0000256" key="5">
    <source>
        <dbReference type="ARBA" id="ARBA00022723"/>
    </source>
</evidence>
<comment type="cofactor">
    <cofactor evidence="2">
        <name>Ca(2+)</name>
        <dbReference type="ChEBI" id="CHEBI:29108"/>
    </cofactor>
</comment>
<dbReference type="SMART" id="SM00434">
    <property type="entry name" value="TOP4c"/>
    <property type="match status" value="1"/>
</dbReference>
<dbReference type="GO" id="GO:0046872">
    <property type="term" value="F:metal ion binding"/>
    <property type="evidence" value="ECO:0007669"/>
    <property type="project" value="UniProtKB-KW"/>
</dbReference>
<evidence type="ECO:0000256" key="9">
    <source>
        <dbReference type="ARBA" id="ARBA00023029"/>
    </source>
</evidence>
<dbReference type="InterPro" id="IPR020568">
    <property type="entry name" value="Ribosomal_Su5_D2-typ_SF"/>
</dbReference>
<dbReference type="PRINTS" id="PR00418">
    <property type="entry name" value="TPI2FAMILY"/>
</dbReference>
<keyword evidence="8" id="KW-0460">Magnesium</keyword>
<dbReference type="InterPro" id="IPR001241">
    <property type="entry name" value="Topo_IIA"/>
</dbReference>
<keyword evidence="9 12" id="KW-0799">Topoisomerase</keyword>
<evidence type="ECO:0000259" key="14">
    <source>
        <dbReference type="PROSITE" id="PS50880"/>
    </source>
</evidence>
<dbReference type="GO" id="GO:0005524">
    <property type="term" value="F:ATP binding"/>
    <property type="evidence" value="ECO:0007669"/>
    <property type="project" value="UniProtKB-UniRule"/>
</dbReference>
<feature type="domain" description="Toprim" evidence="14">
    <location>
        <begin position="440"/>
        <end position="557"/>
    </location>
</feature>
<evidence type="ECO:0000256" key="1">
    <source>
        <dbReference type="ARBA" id="ARBA00000185"/>
    </source>
</evidence>
<dbReference type="PANTHER" id="PTHR10169:SF38">
    <property type="entry name" value="DNA TOPOISOMERASE 2"/>
    <property type="match status" value="1"/>
</dbReference>
<evidence type="ECO:0000259" key="15">
    <source>
        <dbReference type="PROSITE" id="PS52040"/>
    </source>
</evidence>
<dbReference type="InterPro" id="IPR013506">
    <property type="entry name" value="Topo_IIA_bsu_dom2"/>
</dbReference>